<dbReference type="EMBL" id="BONF01000011">
    <property type="protein sequence ID" value="GIF80961.1"/>
    <property type="molecule type" value="Genomic_DNA"/>
</dbReference>
<reference evidence="2 3" key="1">
    <citation type="submission" date="2021-01" db="EMBL/GenBank/DDBJ databases">
        <title>Whole genome shotgun sequence of Catellatospora bangladeshensis NBRC 107357.</title>
        <authorList>
            <person name="Komaki H."/>
            <person name="Tamura T."/>
        </authorList>
    </citation>
    <scope>NUCLEOTIDE SEQUENCE [LARGE SCALE GENOMIC DNA]</scope>
    <source>
        <strain evidence="2 3">NBRC 107357</strain>
    </source>
</reference>
<dbReference type="PROSITE" id="PS51257">
    <property type="entry name" value="PROKAR_LIPOPROTEIN"/>
    <property type="match status" value="1"/>
</dbReference>
<evidence type="ECO:0000313" key="2">
    <source>
        <dbReference type="EMBL" id="GIF80961.1"/>
    </source>
</evidence>
<keyword evidence="3" id="KW-1185">Reference proteome</keyword>
<organism evidence="2 3">
    <name type="scientific">Catellatospora bangladeshensis</name>
    <dbReference type="NCBI Taxonomy" id="310355"/>
    <lineage>
        <taxon>Bacteria</taxon>
        <taxon>Bacillati</taxon>
        <taxon>Actinomycetota</taxon>
        <taxon>Actinomycetes</taxon>
        <taxon>Micromonosporales</taxon>
        <taxon>Micromonosporaceae</taxon>
        <taxon>Catellatospora</taxon>
    </lineage>
</organism>
<gene>
    <name evidence="2" type="ORF">Cba03nite_23100</name>
</gene>
<evidence type="ECO:0000256" key="1">
    <source>
        <dbReference type="SAM" id="MobiDB-lite"/>
    </source>
</evidence>
<evidence type="ECO:0008006" key="4">
    <source>
        <dbReference type="Google" id="ProtNLM"/>
    </source>
</evidence>
<feature type="region of interest" description="Disordered" evidence="1">
    <location>
        <begin position="24"/>
        <end position="46"/>
    </location>
</feature>
<protein>
    <recommendedName>
        <fullName evidence="4">Lipoprotein</fullName>
    </recommendedName>
</protein>
<comment type="caution">
    <text evidence="2">The sequence shown here is derived from an EMBL/GenBank/DDBJ whole genome shotgun (WGS) entry which is preliminary data.</text>
</comment>
<accession>A0A8J3JB33</accession>
<dbReference type="AlphaFoldDB" id="A0A8J3JB33"/>
<evidence type="ECO:0000313" key="3">
    <source>
        <dbReference type="Proteomes" id="UP000601223"/>
    </source>
</evidence>
<dbReference type="Proteomes" id="UP000601223">
    <property type="component" value="Unassembled WGS sequence"/>
</dbReference>
<proteinExistence type="predicted"/>
<name>A0A8J3JB33_9ACTN</name>
<sequence length="202" mass="21553">MKRHSARVFGAALLLLSLACGIRGREAEPQPPGPEPSQRQNQAGEQPDVTEFGFRGLLVGEVPSGAVERDTGLLLDLRPQDDRCSYAYDGDDGVGVVTDADTLVLAFMINSPAYATYGGVRVGSSIDTVTSVFGANATVLQVRSADGGPLVQVAPKERITGNSRGIYFRTDTAGRVTEIRVGMWPWVEYEQYCSLSAAQQGG</sequence>
<dbReference type="RefSeq" id="WP_203745041.1">
    <property type="nucleotide sequence ID" value="NZ_BONF01000011.1"/>
</dbReference>